<gene>
    <name evidence="1" type="ORF">LCGC14_2501090</name>
</gene>
<proteinExistence type="predicted"/>
<comment type="caution">
    <text evidence="1">The sequence shown here is derived from an EMBL/GenBank/DDBJ whole genome shotgun (WGS) entry which is preliminary data.</text>
</comment>
<dbReference type="EMBL" id="LAZR01039884">
    <property type="protein sequence ID" value="KKL15888.1"/>
    <property type="molecule type" value="Genomic_DNA"/>
</dbReference>
<protein>
    <submittedName>
        <fullName evidence="1">Uncharacterized protein</fullName>
    </submittedName>
</protein>
<dbReference type="AlphaFoldDB" id="A0A0F9DVL6"/>
<sequence length="68" mass="7712">MTDNRPRIWLDWTPKGWLALSDFTNGWAPTSWTELAEAEQVKRNLEALNPGYRVVVAGVETVAVVEVR</sequence>
<name>A0A0F9DVL6_9ZZZZ</name>
<organism evidence="1">
    <name type="scientific">marine sediment metagenome</name>
    <dbReference type="NCBI Taxonomy" id="412755"/>
    <lineage>
        <taxon>unclassified sequences</taxon>
        <taxon>metagenomes</taxon>
        <taxon>ecological metagenomes</taxon>
    </lineage>
</organism>
<reference evidence="1" key="1">
    <citation type="journal article" date="2015" name="Nature">
        <title>Complex archaea that bridge the gap between prokaryotes and eukaryotes.</title>
        <authorList>
            <person name="Spang A."/>
            <person name="Saw J.H."/>
            <person name="Jorgensen S.L."/>
            <person name="Zaremba-Niedzwiedzka K."/>
            <person name="Martijn J."/>
            <person name="Lind A.E."/>
            <person name="van Eijk R."/>
            <person name="Schleper C."/>
            <person name="Guy L."/>
            <person name="Ettema T.J."/>
        </authorList>
    </citation>
    <scope>NUCLEOTIDE SEQUENCE</scope>
</reference>
<accession>A0A0F9DVL6</accession>
<evidence type="ECO:0000313" key="1">
    <source>
        <dbReference type="EMBL" id="KKL15888.1"/>
    </source>
</evidence>